<reference evidence="3 4" key="1">
    <citation type="submission" date="2018-08" db="EMBL/GenBank/DDBJ databases">
        <title>Mucilaginibacter terrae sp. nov., isolated from manganese diggings.</title>
        <authorList>
            <person name="Huang Y."/>
            <person name="Zhou Z."/>
        </authorList>
    </citation>
    <scope>NUCLEOTIDE SEQUENCE [LARGE SCALE GENOMIC DNA]</scope>
    <source>
        <strain evidence="3 4">ZH6</strain>
    </source>
</reference>
<proteinExistence type="predicted"/>
<organism evidence="3 4">
    <name type="scientific">Mucilaginibacter terrenus</name>
    <dbReference type="NCBI Taxonomy" id="2482727"/>
    <lineage>
        <taxon>Bacteria</taxon>
        <taxon>Pseudomonadati</taxon>
        <taxon>Bacteroidota</taxon>
        <taxon>Sphingobacteriia</taxon>
        <taxon>Sphingobacteriales</taxon>
        <taxon>Sphingobacteriaceae</taxon>
        <taxon>Mucilaginibacter</taxon>
    </lineage>
</organism>
<evidence type="ECO:0000313" key="3">
    <source>
        <dbReference type="EMBL" id="RFZ82358.1"/>
    </source>
</evidence>
<dbReference type="Proteomes" id="UP000260823">
    <property type="component" value="Unassembled WGS sequence"/>
</dbReference>
<protein>
    <submittedName>
        <fullName evidence="3">Gliding motility protein GldN</fullName>
    </submittedName>
</protein>
<feature type="signal peptide" evidence="2">
    <location>
        <begin position="1"/>
        <end position="19"/>
    </location>
</feature>
<accession>A0A3E2NN03</accession>
<name>A0A3E2NN03_9SPHI</name>
<evidence type="ECO:0000313" key="4">
    <source>
        <dbReference type="Proteomes" id="UP000260823"/>
    </source>
</evidence>
<keyword evidence="2" id="KW-0732">Signal</keyword>
<sequence>MKTKALVIALCLLTTVGFAQQRKKARRTTPKRSVTSTSQTKVQGAGSAGSTALQPSVMDTTRKAGALGAKPFDRPLDGYYKKGNILSARVTPYANLRESDVAFAKRVWREIDTREKMNQYLSSPKQRLIDVLLTAIDAGELTAYDASVTTKDDPNGDAFSTPLTAGQARSKMADSSVVDTFDANGDKTGSKVVAGDFQADSVVKFRLKEDWVFDRQRSIFEPRIIGIAPMVKVKTAAVGVNTDYQPAFWIYFPEARQVLATKEAVSRNNDATGLSFDDVFAKRIFTSYIVKQSNDKDERIKDYAQGIDKLYESERIKKSLMDWELNLWQY</sequence>
<feature type="chain" id="PRO_5017738972" evidence="2">
    <location>
        <begin position="20"/>
        <end position="330"/>
    </location>
</feature>
<evidence type="ECO:0000256" key="2">
    <source>
        <dbReference type="SAM" id="SignalP"/>
    </source>
</evidence>
<feature type="compositionally biased region" description="Polar residues" evidence="1">
    <location>
        <begin position="31"/>
        <end position="57"/>
    </location>
</feature>
<comment type="caution">
    <text evidence="3">The sequence shown here is derived from an EMBL/GenBank/DDBJ whole genome shotgun (WGS) entry which is preliminary data.</text>
</comment>
<dbReference type="OrthoDB" id="1141916at2"/>
<feature type="region of interest" description="Disordered" evidence="1">
    <location>
        <begin position="22"/>
        <end position="57"/>
    </location>
</feature>
<dbReference type="InterPro" id="IPR019847">
    <property type="entry name" value="Gliding_motility_assoc_GldN"/>
</dbReference>
<dbReference type="EMBL" id="QWDE01000003">
    <property type="protein sequence ID" value="RFZ82358.1"/>
    <property type="molecule type" value="Genomic_DNA"/>
</dbReference>
<dbReference type="NCBIfam" id="TIGR03523">
    <property type="entry name" value="GldN"/>
    <property type="match status" value="1"/>
</dbReference>
<keyword evidence="4" id="KW-1185">Reference proteome</keyword>
<dbReference type="RefSeq" id="WP_117384381.1">
    <property type="nucleotide sequence ID" value="NZ_QWDE01000003.1"/>
</dbReference>
<dbReference type="AlphaFoldDB" id="A0A3E2NN03"/>
<evidence type="ECO:0000256" key="1">
    <source>
        <dbReference type="SAM" id="MobiDB-lite"/>
    </source>
</evidence>
<gene>
    <name evidence="3" type="primary">gldN</name>
    <name evidence="3" type="ORF">DYU05_17275</name>
</gene>
<dbReference type="Pfam" id="PF19841">
    <property type="entry name" value="GldN"/>
    <property type="match status" value="1"/>
</dbReference>